<name>A0A6B9MEX1_9CALI</name>
<accession>A0A6B9MEX1</accession>
<evidence type="ECO:0000256" key="1">
    <source>
        <dbReference type="SAM" id="MobiDB-lite"/>
    </source>
</evidence>
<gene>
    <name evidence="2" type="primary">orf2</name>
</gene>
<reference evidence="2" key="1">
    <citation type="journal article" date="2019" name="Transbound. Emerg. Dis.">
        <title>Genetically divergent porcine sapovirus identified in pigs, United States.</title>
        <authorList>
            <person name="Wang L."/>
            <person name="Marthaler D."/>
            <person name="Fredrickson R."/>
            <person name="Gauger P.C."/>
            <person name="Zhang J."/>
            <person name="Burrough E.R."/>
            <person name="Petznick T."/>
            <person name="Li G."/>
        </authorList>
    </citation>
    <scope>NUCLEOTIDE SEQUENCE</scope>
    <source>
        <strain evidence="2">IL31538</strain>
    </source>
</reference>
<dbReference type="EMBL" id="MK965898">
    <property type="protein sequence ID" value="QHC33960.1"/>
    <property type="molecule type" value="Genomic_RNA"/>
</dbReference>
<protein>
    <submittedName>
        <fullName evidence="2">VP2</fullName>
    </submittedName>
</protein>
<sequence>MSWVAGAMQGAGLLGDLAGTIGQIVLYNKQLNITKSFNQAQLELAKDQMKQNQQLANQYYEFNANLPANQYNSAVSAGFDAVSARQLAGSHEVRYFGGQQTPLLHQGQMQQMMFSSKHLMQAQNVLGTFSRGTPGVTPSKGLPKPQGITSRPLRPQGVSATIPVAGATTTNSRV</sequence>
<evidence type="ECO:0000313" key="2">
    <source>
        <dbReference type="EMBL" id="QHC33960.1"/>
    </source>
</evidence>
<feature type="region of interest" description="Disordered" evidence="1">
    <location>
        <begin position="134"/>
        <end position="156"/>
    </location>
</feature>
<organism evidence="2">
    <name type="scientific">Porcine sapovirus</name>
    <dbReference type="NCBI Taxonomy" id="1454551"/>
    <lineage>
        <taxon>Viruses</taxon>
        <taxon>Riboviria</taxon>
        <taxon>Orthornavirae</taxon>
        <taxon>Pisuviricota</taxon>
        <taxon>Pisoniviricetes</taxon>
        <taxon>Picornavirales</taxon>
        <taxon>Caliciviridae</taxon>
        <taxon>Sapovirus</taxon>
        <taxon>Sapovirus sapporoense</taxon>
        <taxon>Sapporo virus</taxon>
    </lineage>
</organism>
<dbReference type="InterPro" id="IPR008437">
    <property type="entry name" value="Minor_structural_calicivir"/>
</dbReference>
<dbReference type="Pfam" id="PF05752">
    <property type="entry name" value="Calici_MSP"/>
    <property type="match status" value="1"/>
</dbReference>
<proteinExistence type="predicted"/>